<dbReference type="EMBL" id="BJVQ01000037">
    <property type="protein sequence ID" value="GEL47413.1"/>
    <property type="molecule type" value="Genomic_DNA"/>
</dbReference>
<evidence type="ECO:0000313" key="1">
    <source>
        <dbReference type="EMBL" id="GEL47413.1"/>
    </source>
</evidence>
<dbReference type="InterPro" id="IPR021145">
    <property type="entry name" value="Portal_protein_SPP1_Gp6-like"/>
</dbReference>
<keyword evidence="3" id="KW-1185">Reference proteome</keyword>
<dbReference type="Pfam" id="PF05133">
    <property type="entry name" value="SPP1_portal"/>
    <property type="match status" value="1"/>
</dbReference>
<proteinExistence type="predicted"/>
<evidence type="ECO:0000313" key="4">
    <source>
        <dbReference type="Proteomes" id="UP000564629"/>
    </source>
</evidence>
<comment type="caution">
    <text evidence="1">The sequence shown here is derived from an EMBL/GenBank/DDBJ whole genome shotgun (WGS) entry which is preliminary data.</text>
</comment>
<gene>
    <name evidence="1" type="ORF">CHO01_25290</name>
    <name evidence="2" type="ORF">HNR08_001231</name>
</gene>
<evidence type="ECO:0000313" key="2">
    <source>
        <dbReference type="EMBL" id="MBB5472495.1"/>
    </source>
</evidence>
<dbReference type="AlphaFoldDB" id="A0A511FDY1"/>
<sequence length="476" mass="52380">MTSQMIRLPGLDDDDERALNHLVEQLDRHQGTNRLLDAYYDAERNMRKMFGGVVPQQYYRLGLALGWSSKGVDALGRRCNLERMVWADGDLDSSGFREVWDGNRVESEVDQAITDTLVHGLSFGVASKGGEGEPGGLLHFYSAVDATGDRNPVTRRLDNLLIARERGEQNRITALSLLLPGRTIAAAIDGGRWKILDESEHKFGVPAAPLVYRPRLRRPMGRSRLTRPVRGLQDAGVRALVRLEGHMDIYAYPEFWMLGADPSIFKNPDGTAMAEWMQRLGRIKGIPDDQDLLKEENPLARADVKKFDAASPAPHLSALNVYAKAFARELSLPDWSVALTDVANPTSAEAYDAGQHELIAEAEGTIRELTPALRRLVPIAMAMQSNMDTVPTQWSSIDAQWRDPRYQSRAAQADAGSKALAAVPELAQTEVGLELLGLTPQQIERFQSERRRARGTATIDALLAAARQGGTGGLAG</sequence>
<reference evidence="2 4" key="2">
    <citation type="submission" date="2020-08" db="EMBL/GenBank/DDBJ databases">
        <title>Sequencing the genomes of 1000 actinobacteria strains.</title>
        <authorList>
            <person name="Klenk H.-P."/>
        </authorList>
    </citation>
    <scope>NUCLEOTIDE SEQUENCE [LARGE SCALE GENOMIC DNA]</scope>
    <source>
        <strain evidence="2 4">DSM 9581</strain>
    </source>
</reference>
<accession>A0A511FDY1</accession>
<organism evidence="1 3">
    <name type="scientific">Cellulomonas hominis</name>
    <dbReference type="NCBI Taxonomy" id="156981"/>
    <lineage>
        <taxon>Bacteria</taxon>
        <taxon>Bacillati</taxon>
        <taxon>Actinomycetota</taxon>
        <taxon>Actinomycetes</taxon>
        <taxon>Micrococcales</taxon>
        <taxon>Cellulomonadaceae</taxon>
        <taxon>Cellulomonas</taxon>
    </lineage>
</organism>
<evidence type="ECO:0000313" key="3">
    <source>
        <dbReference type="Proteomes" id="UP000321723"/>
    </source>
</evidence>
<reference evidence="1 3" key="1">
    <citation type="submission" date="2019-07" db="EMBL/GenBank/DDBJ databases">
        <title>Whole genome shotgun sequence of Cellulomonas hominis NBRC 16055.</title>
        <authorList>
            <person name="Hosoyama A."/>
            <person name="Uohara A."/>
            <person name="Ohji S."/>
            <person name="Ichikawa N."/>
        </authorList>
    </citation>
    <scope>NUCLEOTIDE SEQUENCE [LARGE SCALE GENOMIC DNA]</scope>
    <source>
        <strain evidence="1 3">NBRC 16055</strain>
    </source>
</reference>
<dbReference type="Proteomes" id="UP000321723">
    <property type="component" value="Unassembled WGS sequence"/>
</dbReference>
<dbReference type="Proteomes" id="UP000564629">
    <property type="component" value="Unassembled WGS sequence"/>
</dbReference>
<dbReference type="EMBL" id="JACHDN010000001">
    <property type="protein sequence ID" value="MBB5472495.1"/>
    <property type="molecule type" value="Genomic_DNA"/>
</dbReference>
<name>A0A511FDY1_9CELL</name>
<evidence type="ECO:0008006" key="5">
    <source>
        <dbReference type="Google" id="ProtNLM"/>
    </source>
</evidence>
<protein>
    <recommendedName>
        <fullName evidence="5">Phage portal protein</fullName>
    </recommendedName>
</protein>
<dbReference type="RefSeq" id="WP_246803090.1">
    <property type="nucleotide sequence ID" value="NZ_BJVQ01000037.1"/>
</dbReference>